<name>A0A2C9VCY3_MANES</name>
<dbReference type="PANTHER" id="PTHR33095:SF57">
    <property type="entry name" value="EXPRESSED PROTEIN"/>
    <property type="match status" value="1"/>
</dbReference>
<dbReference type="Pfam" id="PF07816">
    <property type="entry name" value="DUF1645"/>
    <property type="match status" value="1"/>
</dbReference>
<dbReference type="Proteomes" id="UP000091857">
    <property type="component" value="Chromosome 9"/>
</dbReference>
<organism evidence="2 3">
    <name type="scientific">Manihot esculenta</name>
    <name type="common">Cassava</name>
    <name type="synonym">Jatropha manihot</name>
    <dbReference type="NCBI Taxonomy" id="3983"/>
    <lineage>
        <taxon>Eukaryota</taxon>
        <taxon>Viridiplantae</taxon>
        <taxon>Streptophyta</taxon>
        <taxon>Embryophyta</taxon>
        <taxon>Tracheophyta</taxon>
        <taxon>Spermatophyta</taxon>
        <taxon>Magnoliopsida</taxon>
        <taxon>eudicotyledons</taxon>
        <taxon>Gunneridae</taxon>
        <taxon>Pentapetalae</taxon>
        <taxon>rosids</taxon>
        <taxon>fabids</taxon>
        <taxon>Malpighiales</taxon>
        <taxon>Euphorbiaceae</taxon>
        <taxon>Crotonoideae</taxon>
        <taxon>Manihoteae</taxon>
        <taxon>Manihot</taxon>
    </lineage>
</organism>
<keyword evidence="3" id="KW-1185">Reference proteome</keyword>
<feature type="compositionally biased region" description="Basic and acidic residues" evidence="1">
    <location>
        <begin position="186"/>
        <end position="196"/>
    </location>
</feature>
<dbReference type="InterPro" id="IPR012442">
    <property type="entry name" value="DUF1645_plant"/>
</dbReference>
<gene>
    <name evidence="2" type="ORF">MANES_09G175500v8</name>
</gene>
<dbReference type="AlphaFoldDB" id="A0A2C9VCY3"/>
<dbReference type="OMA" id="QTLGPHD"/>
<feature type="compositionally biased region" description="Polar residues" evidence="1">
    <location>
        <begin position="1"/>
        <end position="11"/>
    </location>
</feature>
<evidence type="ECO:0000313" key="2">
    <source>
        <dbReference type="EMBL" id="OAY42381.1"/>
    </source>
</evidence>
<feature type="compositionally biased region" description="Acidic residues" evidence="1">
    <location>
        <begin position="164"/>
        <end position="173"/>
    </location>
</feature>
<feature type="region of interest" description="Disordered" evidence="1">
    <location>
        <begin position="164"/>
        <end position="232"/>
    </location>
</feature>
<dbReference type="EMBL" id="CM004395">
    <property type="protein sequence ID" value="OAY42381.1"/>
    <property type="molecule type" value="Genomic_DNA"/>
</dbReference>
<comment type="caution">
    <text evidence="2">The sequence shown here is derived from an EMBL/GenBank/DDBJ whole genome shotgun (WGS) entry which is preliminary data.</text>
</comment>
<proteinExistence type="predicted"/>
<accession>A0A2C9VCY3</accession>
<dbReference type="OrthoDB" id="667051at2759"/>
<feature type="region of interest" description="Disordered" evidence="1">
    <location>
        <begin position="1"/>
        <end position="42"/>
    </location>
</feature>
<dbReference type="Gramene" id="Manes.09G175500.1.v8.1">
    <property type="protein sequence ID" value="Manes.09G175500.1.v8.1.CDS.1"/>
    <property type="gene ID" value="Manes.09G175500.v8.1"/>
</dbReference>
<dbReference type="PANTHER" id="PTHR33095">
    <property type="entry name" value="OS07G0619500 PROTEIN"/>
    <property type="match status" value="1"/>
</dbReference>
<feature type="region of interest" description="Disordered" evidence="1">
    <location>
        <begin position="335"/>
        <end position="355"/>
    </location>
</feature>
<evidence type="ECO:0000313" key="3">
    <source>
        <dbReference type="Proteomes" id="UP000091857"/>
    </source>
</evidence>
<sequence>MELKPNQSPHGSTPDPIPDLDNSNNGLPFSPQQPHLFSDDFDSTCSTPYVSAPSSPGRGAASAPINGGFFYSCPASPMHFAITTTAASYSASAVSSPDIGNGGSVPFGYEFEFSARLGSSGSGQTGSMSSADELFLNGKIRPMKLSTHLERPQVLAPLLDLENEEEGDDEEDDMHGGRIVNGGESTRGRDLRLRDKSLRRRTRSMSPLRSTFEFANDEEDSKKNEIYGSTDESCEGSCLEAIGSNKIEEEAATPSVSASSSRSSSAGRNSKRWVFLKDFLYRSKSEGRSNNKFWYNISFSPAKEKKSMNTAAGVQVPATTKEKLGNASMENQKVKGSGIASGKKPMHGVGKRRIPTSPHELHYKASKAQAEEMRKKTFLPYRQGLLGCLGFSSKGYGAMNGFTRTLNPVSSR</sequence>
<reference evidence="3" key="1">
    <citation type="journal article" date="2016" name="Nat. Biotechnol.">
        <title>Sequencing wild and cultivated cassava and related species reveals extensive interspecific hybridization and genetic diversity.</title>
        <authorList>
            <person name="Bredeson J.V."/>
            <person name="Lyons J.B."/>
            <person name="Prochnik S.E."/>
            <person name="Wu G.A."/>
            <person name="Ha C.M."/>
            <person name="Edsinger-Gonzales E."/>
            <person name="Grimwood J."/>
            <person name="Schmutz J."/>
            <person name="Rabbi I.Y."/>
            <person name="Egesi C."/>
            <person name="Nauluvula P."/>
            <person name="Lebot V."/>
            <person name="Ndunguru J."/>
            <person name="Mkamilo G."/>
            <person name="Bart R.S."/>
            <person name="Setter T.L."/>
            <person name="Gleadow R.M."/>
            <person name="Kulakow P."/>
            <person name="Ferguson M.E."/>
            <person name="Rounsley S."/>
            <person name="Rokhsar D.S."/>
        </authorList>
    </citation>
    <scope>NUCLEOTIDE SEQUENCE [LARGE SCALE GENOMIC DNA]</scope>
    <source>
        <strain evidence="3">cv. AM560-2</strain>
    </source>
</reference>
<protein>
    <submittedName>
        <fullName evidence="2">Uncharacterized protein</fullName>
    </submittedName>
</protein>
<evidence type="ECO:0000256" key="1">
    <source>
        <dbReference type="SAM" id="MobiDB-lite"/>
    </source>
</evidence>
<dbReference type="STRING" id="3983.A0A2C9VCY3"/>
<feature type="compositionally biased region" description="Basic residues" evidence="1">
    <location>
        <begin position="344"/>
        <end position="354"/>
    </location>
</feature>
<feature type="compositionally biased region" description="Polar residues" evidence="1">
    <location>
        <begin position="21"/>
        <end position="35"/>
    </location>
</feature>